<feature type="compositionally biased region" description="Low complexity" evidence="1">
    <location>
        <begin position="173"/>
        <end position="182"/>
    </location>
</feature>
<evidence type="ECO:0000313" key="3">
    <source>
        <dbReference type="Proteomes" id="UP000000321"/>
    </source>
</evidence>
<evidence type="ECO:0000256" key="1">
    <source>
        <dbReference type="SAM" id="MobiDB-lite"/>
    </source>
</evidence>
<dbReference type="HOGENOM" id="CLU_1480459_0_0_5"/>
<feature type="compositionally biased region" description="Low complexity" evidence="1">
    <location>
        <begin position="156"/>
        <end position="165"/>
    </location>
</feature>
<protein>
    <submittedName>
        <fullName evidence="2">Uncharacterized protein</fullName>
    </submittedName>
</protein>
<feature type="region of interest" description="Disordered" evidence="1">
    <location>
        <begin position="66"/>
        <end position="97"/>
    </location>
</feature>
<accession>Q1YJG7</accession>
<keyword evidence="3" id="KW-1185">Reference proteome</keyword>
<proteinExistence type="predicted"/>
<name>Q1YJG7_AURMS</name>
<dbReference type="AlphaFoldDB" id="Q1YJG7"/>
<organism evidence="2 3">
    <name type="scientific">Aurantimonas manganoxydans (strain ATCC BAA-1229 / DSM 21871 / SI85-9A1)</name>
    <dbReference type="NCBI Taxonomy" id="287752"/>
    <lineage>
        <taxon>Bacteria</taxon>
        <taxon>Pseudomonadati</taxon>
        <taxon>Pseudomonadota</taxon>
        <taxon>Alphaproteobacteria</taxon>
        <taxon>Hyphomicrobiales</taxon>
        <taxon>Aurantimonadaceae</taxon>
        <taxon>Aurantimonas</taxon>
    </lineage>
</organism>
<dbReference type="EMBL" id="AAPJ01000002">
    <property type="protein sequence ID" value="EAS50906.1"/>
    <property type="molecule type" value="Genomic_DNA"/>
</dbReference>
<comment type="caution">
    <text evidence="2">The sequence shown here is derived from an EMBL/GenBank/DDBJ whole genome shotgun (WGS) entry which is preliminary data.</text>
</comment>
<feature type="region of interest" description="Disordered" evidence="1">
    <location>
        <begin position="153"/>
        <end position="182"/>
    </location>
</feature>
<reference evidence="2 3" key="1">
    <citation type="journal article" date="2008" name="Appl. Environ. Microbiol.">
        <title>Genomic insights into Mn(II) oxidation by the marine alphaproteobacterium Aurantimonas sp. strain SI85-9A1.</title>
        <authorList>
            <person name="Dick G.J."/>
            <person name="Podell S."/>
            <person name="Johnson H.A."/>
            <person name="Rivera-Espinoza Y."/>
            <person name="Bernier-Latmani R."/>
            <person name="McCarthy J.K."/>
            <person name="Torpey J.W."/>
            <person name="Clement B.G."/>
            <person name="Gaasterland T."/>
            <person name="Tebo B.M."/>
        </authorList>
    </citation>
    <scope>NUCLEOTIDE SEQUENCE [LARGE SCALE GENOMIC DNA]</scope>
    <source>
        <strain evidence="2 3">SI85-9A1</strain>
    </source>
</reference>
<gene>
    <name evidence="2" type="ORF">SI859A1_01032</name>
</gene>
<dbReference type="Proteomes" id="UP000000321">
    <property type="component" value="Unassembled WGS sequence"/>
</dbReference>
<sequence length="182" mass="19065">MTPAPFLVAGIVGDGLGGRRGMAELLSERLFVLLRREVETLQAELSDNIPLSRAAGAARANAARAATANGVKRRAPAKAGGETAPAPRRASAKERVESIGQAARTLEKLLELKRLERLAVEGGDADAAETARLRAEFLSRLRSLDARRREGATLFDADGAYAGDPRPADDRPAGPSAATDGA</sequence>
<evidence type="ECO:0000313" key="2">
    <source>
        <dbReference type="EMBL" id="EAS50906.1"/>
    </source>
</evidence>
<dbReference type="BioCyc" id="AURANTIMONAS:SI859A1_01032-MONOMER"/>